<reference evidence="2" key="2">
    <citation type="journal article" date="2023" name="BMC Genomics">
        <title>Pest status, molecular evolution, and epigenetic factors derived from the genome assembly of Frankliniella fusca, a thysanopteran phytovirus vector.</title>
        <authorList>
            <person name="Catto M.A."/>
            <person name="Labadie P.E."/>
            <person name="Jacobson A.L."/>
            <person name="Kennedy G.G."/>
            <person name="Srinivasan R."/>
            <person name="Hunt B.G."/>
        </authorList>
    </citation>
    <scope>NUCLEOTIDE SEQUENCE</scope>
    <source>
        <strain evidence="2">PL_HMW_Pooled</strain>
    </source>
</reference>
<dbReference type="Proteomes" id="UP001219518">
    <property type="component" value="Unassembled WGS sequence"/>
</dbReference>
<comment type="caution">
    <text evidence="2">The sequence shown here is derived from an EMBL/GenBank/DDBJ whole genome shotgun (WGS) entry which is preliminary data.</text>
</comment>
<keyword evidence="1" id="KW-1133">Transmembrane helix</keyword>
<name>A0AAE1HX22_9NEOP</name>
<organism evidence="2 3">
    <name type="scientific">Frankliniella fusca</name>
    <dbReference type="NCBI Taxonomy" id="407009"/>
    <lineage>
        <taxon>Eukaryota</taxon>
        <taxon>Metazoa</taxon>
        <taxon>Ecdysozoa</taxon>
        <taxon>Arthropoda</taxon>
        <taxon>Hexapoda</taxon>
        <taxon>Insecta</taxon>
        <taxon>Pterygota</taxon>
        <taxon>Neoptera</taxon>
        <taxon>Paraneoptera</taxon>
        <taxon>Thysanoptera</taxon>
        <taxon>Terebrantia</taxon>
        <taxon>Thripoidea</taxon>
        <taxon>Thripidae</taxon>
        <taxon>Frankliniella</taxon>
    </lineage>
</organism>
<sequence length="115" mass="12735">MDQKQPGYEFQYSGNAEFQWKQLCLEGDYEGSTSLNLPFSGLLQCLTLGLRSYFFLTAMPITSYLDDGKMNDDIIPVHLGFVVKVGIGATGFGALNVSCCFYIFLNFSNLSCVAQ</sequence>
<accession>A0AAE1HX22</accession>
<keyword evidence="3" id="KW-1185">Reference proteome</keyword>
<keyword evidence="1" id="KW-0472">Membrane</keyword>
<proteinExistence type="predicted"/>
<feature type="transmembrane region" description="Helical" evidence="1">
    <location>
        <begin position="77"/>
        <end position="105"/>
    </location>
</feature>
<evidence type="ECO:0000313" key="2">
    <source>
        <dbReference type="EMBL" id="KAK3929068.1"/>
    </source>
</evidence>
<dbReference type="AlphaFoldDB" id="A0AAE1HX22"/>
<dbReference type="EMBL" id="JAHWGI010001376">
    <property type="protein sequence ID" value="KAK3929068.1"/>
    <property type="molecule type" value="Genomic_DNA"/>
</dbReference>
<keyword evidence="1" id="KW-0812">Transmembrane</keyword>
<gene>
    <name evidence="2" type="ORF">KUF71_017554</name>
</gene>
<protein>
    <submittedName>
        <fullName evidence="2">F-box/LRR-repeat protein 5</fullName>
    </submittedName>
</protein>
<evidence type="ECO:0000313" key="3">
    <source>
        <dbReference type="Proteomes" id="UP001219518"/>
    </source>
</evidence>
<evidence type="ECO:0000256" key="1">
    <source>
        <dbReference type="SAM" id="Phobius"/>
    </source>
</evidence>
<reference evidence="2" key="1">
    <citation type="submission" date="2021-07" db="EMBL/GenBank/DDBJ databases">
        <authorList>
            <person name="Catto M.A."/>
            <person name="Jacobson A."/>
            <person name="Kennedy G."/>
            <person name="Labadie P."/>
            <person name="Hunt B.G."/>
            <person name="Srinivasan R."/>
        </authorList>
    </citation>
    <scope>NUCLEOTIDE SEQUENCE</scope>
    <source>
        <strain evidence="2">PL_HMW_Pooled</strain>
        <tissue evidence="2">Head</tissue>
    </source>
</reference>